<dbReference type="RefSeq" id="WP_166237273.1">
    <property type="nucleotide sequence ID" value="NZ_JAAJBV010000008.1"/>
</dbReference>
<reference evidence="2 3" key="1">
    <citation type="submission" date="2020-02" db="EMBL/GenBank/DDBJ databases">
        <authorList>
            <person name="Chen W.-M."/>
        </authorList>
    </citation>
    <scope>NUCLEOTIDE SEQUENCE [LARGE SCALE GENOMIC DNA]</scope>
    <source>
        <strain evidence="2 3">TWA-26</strain>
    </source>
</reference>
<evidence type="ECO:0000313" key="3">
    <source>
        <dbReference type="Proteomes" id="UP000761423"/>
    </source>
</evidence>
<dbReference type="EMBL" id="JAAJBV010000008">
    <property type="protein sequence ID" value="NHM05253.1"/>
    <property type="molecule type" value="Genomic_DNA"/>
</dbReference>
<accession>A0ABX0IDI8</accession>
<organism evidence="2 3">
    <name type="scientific">Flavobacterium celericrescens</name>
    <dbReference type="NCBI Taxonomy" id="2709780"/>
    <lineage>
        <taxon>Bacteria</taxon>
        <taxon>Pseudomonadati</taxon>
        <taxon>Bacteroidota</taxon>
        <taxon>Flavobacteriia</taxon>
        <taxon>Flavobacteriales</taxon>
        <taxon>Flavobacteriaceae</taxon>
        <taxon>Flavobacterium</taxon>
    </lineage>
</organism>
<gene>
    <name evidence="2" type="ORF">G4L40_11105</name>
</gene>
<dbReference type="Proteomes" id="UP000761423">
    <property type="component" value="Unassembled WGS sequence"/>
</dbReference>
<feature type="signal peptide" evidence="1">
    <location>
        <begin position="1"/>
        <end position="26"/>
    </location>
</feature>
<name>A0ABX0IDI8_9FLAO</name>
<evidence type="ECO:0000313" key="2">
    <source>
        <dbReference type="EMBL" id="NHM05253.1"/>
    </source>
</evidence>
<proteinExistence type="predicted"/>
<comment type="caution">
    <text evidence="2">The sequence shown here is derived from an EMBL/GenBank/DDBJ whole genome shotgun (WGS) entry which is preliminary data.</text>
</comment>
<protein>
    <submittedName>
        <fullName evidence="2">Uncharacterized protein</fullName>
    </submittedName>
</protein>
<keyword evidence="3" id="KW-1185">Reference proteome</keyword>
<evidence type="ECO:0000256" key="1">
    <source>
        <dbReference type="SAM" id="SignalP"/>
    </source>
</evidence>
<keyword evidence="1" id="KW-0732">Signal</keyword>
<sequence length="157" mass="17856">MESFSKFKCHLVMALFFFISFAPCNAQQIHKYNDSNSIDSQSKMADLDKKINSLLNSKDVLFFKNQQSASKFEILDIDYIDLSSINQVSKNKLFSVKYCIVRIAESTTIDLNYLNQLSNLELVHLIIEADTASMNIPSIITMSNPNIVISYQISIPQ</sequence>
<feature type="chain" id="PRO_5045735374" evidence="1">
    <location>
        <begin position="27"/>
        <end position="157"/>
    </location>
</feature>